<dbReference type="Proteomes" id="UP000250266">
    <property type="component" value="Unassembled WGS sequence"/>
</dbReference>
<sequence length="580" mass="63907">MTVEALSSNVVNYLVWRYLQEAGYGNAALQLSRSWIRDPETLPFAKNVTAHTLINILQDGLWFDKLQADVSQSQRRYRFGLDHGRPFSLRNGDTLTLDPGAHPREAHEDVNGSAAESVPRKGAKRKRKTNGVVDRGDPRVNGDAMDLDHNGVTQMPHSIRGESEAVVSDIESPIVEEIPISTLSIGQSTEIQTEKVVELAPDTTFVKIQEDDKVLTHTLWGPPESPLLLTAGKSLLRLHHIPSYSNSGAGPPEPQIRDLNLPLNNFNITAICWNSHREATLAAREEQVNEEGETMKTDKLVKLIDGGQDARILSSVVGMVSTLRWNESSQTLLSISTSDVAGSIKVWKDDDTTPAFTAFTDCAIMDAAWMTNMVFVVCGFNFLQIYDIEGEELKRLKSFDVEGTWESVKYDPICDIIACASFEEGLMGIVHPDNPTTLKTQEYPDSFFSDMGFRPIPNPAAYSSSLPRLLATCSGSGAARIWNASRPFECIHHLVMEDYAPANCLSFSPDGFLLAAAGLDTITVWNPESGGLPKAVWKWNGSPEEWDSTVEGESSLGWDPDGKKLAFALGNQIAVINFQR</sequence>
<proteinExistence type="predicted"/>
<dbReference type="InterPro" id="IPR006594">
    <property type="entry name" value="LisH"/>
</dbReference>
<evidence type="ECO:0000256" key="2">
    <source>
        <dbReference type="ARBA" id="ARBA00022574"/>
    </source>
</evidence>
<organism evidence="6 7">
    <name type="scientific">Lepidopterella palustris CBS 459.81</name>
    <dbReference type="NCBI Taxonomy" id="1314670"/>
    <lineage>
        <taxon>Eukaryota</taxon>
        <taxon>Fungi</taxon>
        <taxon>Dikarya</taxon>
        <taxon>Ascomycota</taxon>
        <taxon>Pezizomycotina</taxon>
        <taxon>Dothideomycetes</taxon>
        <taxon>Pleosporomycetidae</taxon>
        <taxon>Mytilinidiales</taxon>
        <taxon>Argynnaceae</taxon>
        <taxon>Lepidopterella</taxon>
    </lineage>
</organism>
<evidence type="ECO:0000256" key="5">
    <source>
        <dbReference type="SAM" id="MobiDB-lite"/>
    </source>
</evidence>
<dbReference type="PANTHER" id="PTHR22846">
    <property type="entry name" value="WD40 REPEAT PROTEIN"/>
    <property type="match status" value="1"/>
</dbReference>
<dbReference type="GO" id="GO:0003714">
    <property type="term" value="F:transcription corepressor activity"/>
    <property type="evidence" value="ECO:0007669"/>
    <property type="project" value="InterPro"/>
</dbReference>
<feature type="region of interest" description="Disordered" evidence="5">
    <location>
        <begin position="90"/>
        <end position="155"/>
    </location>
</feature>
<evidence type="ECO:0000313" key="7">
    <source>
        <dbReference type="Proteomes" id="UP000250266"/>
    </source>
</evidence>
<name>A0A8E2E9K1_9PEZI</name>
<evidence type="ECO:0000256" key="1">
    <source>
        <dbReference type="ARBA" id="ARBA00004123"/>
    </source>
</evidence>
<accession>A0A8E2E9K1</accession>
<gene>
    <name evidence="6" type="ORF">K432DRAFT_443724</name>
</gene>
<keyword evidence="3" id="KW-0677">Repeat</keyword>
<comment type="subcellular location">
    <subcellularLocation>
        <location evidence="1">Nucleus</location>
    </subcellularLocation>
</comment>
<evidence type="ECO:0000256" key="4">
    <source>
        <dbReference type="ARBA" id="ARBA00023242"/>
    </source>
</evidence>
<dbReference type="PANTHER" id="PTHR22846:SF2">
    <property type="entry name" value="F-BOX-LIKE_WD REPEAT-CONTAINING PROTEIN EBI"/>
    <property type="match status" value="1"/>
</dbReference>
<dbReference type="InterPro" id="IPR015943">
    <property type="entry name" value="WD40/YVTN_repeat-like_dom_sf"/>
</dbReference>
<dbReference type="GO" id="GO:0006357">
    <property type="term" value="P:regulation of transcription by RNA polymerase II"/>
    <property type="evidence" value="ECO:0007669"/>
    <property type="project" value="TreeGrafter"/>
</dbReference>
<dbReference type="InterPro" id="IPR001680">
    <property type="entry name" value="WD40_rpt"/>
</dbReference>
<dbReference type="Pfam" id="PF00400">
    <property type="entry name" value="WD40"/>
    <property type="match status" value="1"/>
</dbReference>
<evidence type="ECO:0000313" key="6">
    <source>
        <dbReference type="EMBL" id="OCK79646.1"/>
    </source>
</evidence>
<reference evidence="6 7" key="1">
    <citation type="journal article" date="2016" name="Nat. Commun.">
        <title>Ectomycorrhizal ecology is imprinted in the genome of the dominant symbiotic fungus Cenococcum geophilum.</title>
        <authorList>
            <consortium name="DOE Joint Genome Institute"/>
            <person name="Peter M."/>
            <person name="Kohler A."/>
            <person name="Ohm R.A."/>
            <person name="Kuo A."/>
            <person name="Krutzmann J."/>
            <person name="Morin E."/>
            <person name="Arend M."/>
            <person name="Barry K.W."/>
            <person name="Binder M."/>
            <person name="Choi C."/>
            <person name="Clum A."/>
            <person name="Copeland A."/>
            <person name="Grisel N."/>
            <person name="Haridas S."/>
            <person name="Kipfer T."/>
            <person name="LaButti K."/>
            <person name="Lindquist E."/>
            <person name="Lipzen A."/>
            <person name="Maire R."/>
            <person name="Meier B."/>
            <person name="Mihaltcheva S."/>
            <person name="Molinier V."/>
            <person name="Murat C."/>
            <person name="Poggeler S."/>
            <person name="Quandt C.A."/>
            <person name="Sperisen C."/>
            <person name="Tritt A."/>
            <person name="Tisserant E."/>
            <person name="Crous P.W."/>
            <person name="Henrissat B."/>
            <person name="Nehls U."/>
            <person name="Egli S."/>
            <person name="Spatafora J.W."/>
            <person name="Grigoriev I.V."/>
            <person name="Martin F.M."/>
        </authorList>
    </citation>
    <scope>NUCLEOTIDE SEQUENCE [LARGE SCALE GENOMIC DNA]</scope>
    <source>
        <strain evidence="6 7">CBS 459.81</strain>
    </source>
</reference>
<keyword evidence="4" id="KW-0539">Nucleus</keyword>
<keyword evidence="7" id="KW-1185">Reference proteome</keyword>
<dbReference type="Pfam" id="PF08513">
    <property type="entry name" value="LisH"/>
    <property type="match status" value="1"/>
</dbReference>
<evidence type="ECO:0000256" key="3">
    <source>
        <dbReference type="ARBA" id="ARBA00022737"/>
    </source>
</evidence>
<feature type="compositionally biased region" description="Basic and acidic residues" evidence="5">
    <location>
        <begin position="101"/>
        <end position="110"/>
    </location>
</feature>
<dbReference type="SUPFAM" id="SSF101908">
    <property type="entry name" value="Putative isomerase YbhE"/>
    <property type="match status" value="1"/>
</dbReference>
<dbReference type="InterPro" id="IPR045183">
    <property type="entry name" value="Ebi-like"/>
</dbReference>
<keyword evidence="2" id="KW-0853">WD repeat</keyword>
<dbReference type="Gene3D" id="2.130.10.10">
    <property type="entry name" value="YVTN repeat-like/Quinoprotein amine dehydrogenase"/>
    <property type="match status" value="1"/>
</dbReference>
<dbReference type="GO" id="GO:0034967">
    <property type="term" value="C:Set3 complex"/>
    <property type="evidence" value="ECO:0007669"/>
    <property type="project" value="TreeGrafter"/>
</dbReference>
<dbReference type="OrthoDB" id="1367865at2759"/>
<protein>
    <submittedName>
        <fullName evidence="6">WD40 repeat-like protein</fullName>
    </submittedName>
</protein>
<dbReference type="AlphaFoldDB" id="A0A8E2E9K1"/>
<dbReference type="Gene3D" id="1.20.960.30">
    <property type="match status" value="1"/>
</dbReference>
<dbReference type="SMART" id="SM00320">
    <property type="entry name" value="WD40"/>
    <property type="match status" value="4"/>
</dbReference>
<dbReference type="EMBL" id="KV744994">
    <property type="protein sequence ID" value="OCK79646.1"/>
    <property type="molecule type" value="Genomic_DNA"/>
</dbReference>